<organism evidence="1 2">
    <name type="scientific">Aeromonas phage 2L372D</name>
    <dbReference type="NCBI Taxonomy" id="2588097"/>
    <lineage>
        <taxon>Viruses</taxon>
        <taxon>Duplodnaviria</taxon>
        <taxon>Heunggongvirae</taxon>
        <taxon>Uroviricota</taxon>
        <taxon>Caudoviricetes</taxon>
        <taxon>Plateaulakevirus</taxon>
        <taxon>Plateaulakevirus pv2L372D</taxon>
    </lineage>
</organism>
<accession>A0A4Y5TX53</accession>
<dbReference type="Proteomes" id="UP000316128">
    <property type="component" value="Segment"/>
</dbReference>
<name>A0A4Y5TX53_9CAUD</name>
<evidence type="ECO:0000313" key="2">
    <source>
        <dbReference type="Proteomes" id="UP000316128"/>
    </source>
</evidence>
<protein>
    <submittedName>
        <fullName evidence="1">Uncharacterized protein</fullName>
    </submittedName>
</protein>
<sequence length="75" mass="8979">MKVKQLIELLKEMPEDYEVFSICDHGQQPERSQEPMIACTPQDYYNSYSFETYMEPHEAEDEGYDEEDLVYFVLL</sequence>
<keyword evidence="2" id="KW-1185">Reference proteome</keyword>
<dbReference type="EMBL" id="MK804893">
    <property type="protein sequence ID" value="QDB73984.1"/>
    <property type="molecule type" value="Genomic_DNA"/>
</dbReference>
<reference evidence="1 2" key="1">
    <citation type="submission" date="2019-04" db="EMBL/GenBank/DDBJ databases">
        <title>Nine Novel Phages from a Plateau Lake in Southwest China Provide Insights into Aeromonas Phage Diversity.</title>
        <authorList>
            <person name="Xiao W."/>
            <person name="Bai M."/>
            <person name="Wang Y."/>
            <person name="Cui X."/>
        </authorList>
    </citation>
    <scope>NUCLEOTIDE SEQUENCE [LARGE SCALE GENOMIC DNA]</scope>
</reference>
<evidence type="ECO:0000313" key="1">
    <source>
        <dbReference type="EMBL" id="QDB73984.1"/>
    </source>
</evidence>
<gene>
    <name evidence="1" type="ORF">2L372D_070</name>
</gene>
<proteinExistence type="predicted"/>